<gene>
    <name evidence="1" type="ORF">JL102_13625</name>
</gene>
<organism evidence="1 2">
    <name type="scientific">Fulvivirga sediminis</name>
    <dbReference type="NCBI Taxonomy" id="2803949"/>
    <lineage>
        <taxon>Bacteria</taxon>
        <taxon>Pseudomonadati</taxon>
        <taxon>Bacteroidota</taxon>
        <taxon>Cytophagia</taxon>
        <taxon>Cytophagales</taxon>
        <taxon>Fulvivirgaceae</taxon>
        <taxon>Fulvivirga</taxon>
    </lineage>
</organism>
<reference evidence="1" key="1">
    <citation type="submission" date="2021-01" db="EMBL/GenBank/DDBJ databases">
        <title>Fulvivirga kasyanovii gen. nov., sp nov., a novel member of the phylum Bacteroidetes isolated from seawater in a mussel farm.</title>
        <authorList>
            <person name="Zhao L.-H."/>
            <person name="Wang Z.-J."/>
        </authorList>
    </citation>
    <scope>NUCLEOTIDE SEQUENCE</scope>
    <source>
        <strain evidence="1">2943</strain>
    </source>
</reference>
<accession>A0A937F8M3</accession>
<evidence type="ECO:0000313" key="1">
    <source>
        <dbReference type="EMBL" id="MBL3657181.1"/>
    </source>
</evidence>
<dbReference type="EMBL" id="JAESIY010000007">
    <property type="protein sequence ID" value="MBL3657181.1"/>
    <property type="molecule type" value="Genomic_DNA"/>
</dbReference>
<sequence>MISRFLFILLFSLAYRLLFSQNVEVTASKPYRAINALKNLYFYYNDQVISVKIGDKAIVIQKFDKQGNFKQQREYKDLPKTASIERIGEHNGSYYVFYSVWNSSKKQLDLFYREINFATGVLERESRKILTVIGKVADNFTLSSSRLLVRNHFDFQYSKDHSRLLIQYRRILKQKGDTNNHDVIGFEVFDRYFNQLFHAEVAMPYTKKMMDNLDYTVDRNGTPYVIAKVYNDETTDRSNSNKELPNYHIEILKIGAGQVTAKPIALESRFINSVAIFETSDSFMTGAGLYHNGTDRHDADGIFVFKIKKDGETLETFAYDIPSEVINAHVKSSIARKNRKKSEEEEVLSDMFFDIVRVMNDGSVLLVAEQYEERAIASAMNGSELLYPYYLYNSILAAKVSTDGSIAWINKVPKRQAGRRGRGSMSYQYFYQGDKHHFIYLDNPANADLTEDEVPSPVSNMGAGLLTDYYIDDASGDMKRINVFNSKDVANMKVTRVSPFKVIQLSEYEFFIEVNKRKKGNIMLKFRLDPDQN</sequence>
<evidence type="ECO:0000313" key="2">
    <source>
        <dbReference type="Proteomes" id="UP000659388"/>
    </source>
</evidence>
<dbReference type="Proteomes" id="UP000659388">
    <property type="component" value="Unassembled WGS sequence"/>
</dbReference>
<dbReference type="AlphaFoldDB" id="A0A937F8M3"/>
<proteinExistence type="predicted"/>
<protein>
    <submittedName>
        <fullName evidence="1">Uncharacterized protein</fullName>
    </submittedName>
</protein>
<comment type="caution">
    <text evidence="1">The sequence shown here is derived from an EMBL/GenBank/DDBJ whole genome shotgun (WGS) entry which is preliminary data.</text>
</comment>
<keyword evidence="2" id="KW-1185">Reference proteome</keyword>
<name>A0A937F8M3_9BACT</name>
<dbReference type="RefSeq" id="WP_202244972.1">
    <property type="nucleotide sequence ID" value="NZ_JAESIY010000007.1"/>
</dbReference>